<dbReference type="Proteomes" id="UP000003340">
    <property type="component" value="Unassembled WGS sequence"/>
</dbReference>
<keyword evidence="5" id="KW-0812">Transmembrane</keyword>
<evidence type="ECO:0000256" key="2">
    <source>
        <dbReference type="ARBA" id="ARBA00022553"/>
    </source>
</evidence>
<sequence>MKAPFQTTKSQRSDMLITLLAVFVLPIYFYGLRVVIMLGFAALTSLVIEFAAQKIFSSKRKQKFAYDSTSLITAMICTLLLSAAAPHWLVCVAVALSLIIGKYPFGGTGKNIFNPAAIGLSFVGLCWPELTFSYPSPHVSLPLFGDVMVPLVNSPEYQLGMGGVPQIRAMDALLGQFAGPIGATVAIVLFACGVYMLIRRSIKIYIPAALLITTSVISLLVPRIHTTPSHILMFEFISGVLLFGSVFMANDPSTIPRSRLGQVYFGVFLGFFTMLFKYFGINEFDFIYALLIANAMSDLCDKLALWSREAFSRFTSKEEPQRKEDAAV</sequence>
<accession>C0EE37</accession>
<evidence type="ECO:0000313" key="10">
    <source>
        <dbReference type="Proteomes" id="UP000003340"/>
    </source>
</evidence>
<dbReference type="STRING" id="537013.CLOSTMETH_02116"/>
<evidence type="ECO:0000313" key="9">
    <source>
        <dbReference type="EMBL" id="EEG30385.1"/>
    </source>
</evidence>
<dbReference type="HOGENOM" id="CLU_042020_1_0_9"/>
<dbReference type="EMBL" id="ACEC01000066">
    <property type="protein sequence ID" value="EEG30385.1"/>
    <property type="molecule type" value="Genomic_DNA"/>
</dbReference>
<evidence type="ECO:0000256" key="1">
    <source>
        <dbReference type="ARBA" id="ARBA00022448"/>
    </source>
</evidence>
<reference evidence="9 10" key="1">
    <citation type="submission" date="2009-01" db="EMBL/GenBank/DDBJ databases">
        <authorList>
            <person name="Fulton L."/>
            <person name="Clifton S."/>
            <person name="Fulton B."/>
            <person name="Xu J."/>
            <person name="Minx P."/>
            <person name="Pepin K.H."/>
            <person name="Johnson M."/>
            <person name="Bhonagiri V."/>
            <person name="Nash W.E."/>
            <person name="Mardis E.R."/>
            <person name="Wilson R.K."/>
        </authorList>
    </citation>
    <scope>NUCLEOTIDE SEQUENCE [LARGE SCALE GENOMIC DNA]</scope>
    <source>
        <strain evidence="9 10">DSM 5476</strain>
    </source>
</reference>
<reference evidence="9 10" key="2">
    <citation type="submission" date="2009-02" db="EMBL/GenBank/DDBJ databases">
        <title>Draft genome sequence of Clostridium methylpentosum (DSM 5476).</title>
        <authorList>
            <person name="Sudarsanam P."/>
            <person name="Ley R."/>
            <person name="Guruge J."/>
            <person name="Turnbaugh P.J."/>
            <person name="Mahowald M."/>
            <person name="Liep D."/>
            <person name="Gordon J."/>
        </authorList>
    </citation>
    <scope>NUCLEOTIDE SEQUENCE [LARGE SCALE GENOMIC DNA]</scope>
    <source>
        <strain evidence="9 10">DSM 5476</strain>
    </source>
</reference>
<dbReference type="eggNOG" id="COG4658">
    <property type="taxonomic scope" value="Bacteria"/>
</dbReference>
<proteinExistence type="predicted"/>
<keyword evidence="4" id="KW-0288">FMN</keyword>
<dbReference type="InterPro" id="IPR004338">
    <property type="entry name" value="NqrB/RnfD"/>
</dbReference>
<keyword evidence="6" id="KW-1278">Translocase</keyword>
<dbReference type="GO" id="GO:0055085">
    <property type="term" value="P:transmembrane transport"/>
    <property type="evidence" value="ECO:0007669"/>
    <property type="project" value="InterPro"/>
</dbReference>
<keyword evidence="8" id="KW-0472">Membrane</keyword>
<gene>
    <name evidence="9" type="ORF">CLOSTMETH_02116</name>
</gene>
<dbReference type="AlphaFoldDB" id="C0EE37"/>
<keyword evidence="2" id="KW-0597">Phosphoprotein</keyword>
<evidence type="ECO:0000256" key="3">
    <source>
        <dbReference type="ARBA" id="ARBA00022630"/>
    </source>
</evidence>
<protein>
    <submittedName>
        <fullName evidence="9">NQR2 and RnfD family protein</fullName>
    </submittedName>
</protein>
<dbReference type="PANTHER" id="PTHR30578">
    <property type="entry name" value="ELECTRON TRANSPORT COMPLEX PROTEIN RNFD"/>
    <property type="match status" value="1"/>
</dbReference>
<evidence type="ECO:0000256" key="5">
    <source>
        <dbReference type="ARBA" id="ARBA00022692"/>
    </source>
</evidence>
<keyword evidence="1" id="KW-0813">Transport</keyword>
<keyword evidence="7" id="KW-1133">Transmembrane helix</keyword>
<name>C0EE37_9FIRM</name>
<comment type="caution">
    <text evidence="9">The sequence shown here is derived from an EMBL/GenBank/DDBJ whole genome shotgun (WGS) entry which is preliminary data.</text>
</comment>
<evidence type="ECO:0000256" key="8">
    <source>
        <dbReference type="ARBA" id="ARBA00023136"/>
    </source>
</evidence>
<organism evidence="9 10">
    <name type="scientific">[Clostridium] methylpentosum DSM 5476</name>
    <dbReference type="NCBI Taxonomy" id="537013"/>
    <lineage>
        <taxon>Bacteria</taxon>
        <taxon>Bacillati</taxon>
        <taxon>Bacillota</taxon>
        <taxon>Clostridia</taxon>
        <taxon>Eubacteriales</taxon>
        <taxon>Oscillospiraceae</taxon>
        <taxon>Oscillospiraceae incertae sedis</taxon>
    </lineage>
</organism>
<dbReference type="GO" id="GO:0005886">
    <property type="term" value="C:plasma membrane"/>
    <property type="evidence" value="ECO:0007669"/>
    <property type="project" value="TreeGrafter"/>
</dbReference>
<dbReference type="Pfam" id="PF03116">
    <property type="entry name" value="NQR2_RnfD_RnfE"/>
    <property type="match status" value="1"/>
</dbReference>
<evidence type="ECO:0000256" key="4">
    <source>
        <dbReference type="ARBA" id="ARBA00022643"/>
    </source>
</evidence>
<keyword evidence="3" id="KW-0285">Flavoprotein</keyword>
<dbReference type="PANTHER" id="PTHR30578:SF0">
    <property type="entry name" value="ION-TRANSLOCATING OXIDOREDUCTASE COMPLEX SUBUNIT D"/>
    <property type="match status" value="1"/>
</dbReference>
<evidence type="ECO:0000256" key="7">
    <source>
        <dbReference type="ARBA" id="ARBA00022989"/>
    </source>
</evidence>
<keyword evidence="10" id="KW-1185">Reference proteome</keyword>
<evidence type="ECO:0000256" key="6">
    <source>
        <dbReference type="ARBA" id="ARBA00022967"/>
    </source>
</evidence>